<dbReference type="Pfam" id="PF08386">
    <property type="entry name" value="Abhydrolase_4"/>
    <property type="match status" value="1"/>
</dbReference>
<evidence type="ECO:0000313" key="5">
    <source>
        <dbReference type="EMBL" id="KAK5175454.1"/>
    </source>
</evidence>
<proteinExistence type="inferred from homology"/>
<comment type="caution">
    <text evidence="5">The sequence shown here is derived from an EMBL/GenBank/DDBJ whole genome shotgun (WGS) entry which is preliminary data.</text>
</comment>
<accession>A0AAV9PNF9</accession>
<evidence type="ECO:0000256" key="2">
    <source>
        <dbReference type="ARBA" id="ARBA00022801"/>
    </source>
</evidence>
<protein>
    <recommendedName>
        <fullName evidence="7">Peptidase S33 tripeptidyl aminopeptidase-like C-terminal domain-containing protein</fullName>
    </recommendedName>
</protein>
<reference evidence="5 6" key="1">
    <citation type="submission" date="2023-08" db="EMBL/GenBank/DDBJ databases">
        <title>Black Yeasts Isolated from many extreme environments.</title>
        <authorList>
            <person name="Coleine C."/>
            <person name="Stajich J.E."/>
            <person name="Selbmann L."/>
        </authorList>
    </citation>
    <scope>NUCLEOTIDE SEQUENCE [LARGE SCALE GENOMIC DNA]</scope>
    <source>
        <strain evidence="5 6">CCFEE 5935</strain>
    </source>
</reference>
<dbReference type="GeneID" id="89921943"/>
<feature type="domain" description="Peptidase S33 tripeptidyl aminopeptidase-like C-terminal" evidence="4">
    <location>
        <begin position="474"/>
        <end position="570"/>
    </location>
</feature>
<dbReference type="AlphaFoldDB" id="A0AAV9PNF9"/>
<organism evidence="5 6">
    <name type="scientific">Saxophila tyrrhenica</name>
    <dbReference type="NCBI Taxonomy" id="1690608"/>
    <lineage>
        <taxon>Eukaryota</taxon>
        <taxon>Fungi</taxon>
        <taxon>Dikarya</taxon>
        <taxon>Ascomycota</taxon>
        <taxon>Pezizomycotina</taxon>
        <taxon>Dothideomycetes</taxon>
        <taxon>Dothideomycetidae</taxon>
        <taxon>Mycosphaerellales</taxon>
        <taxon>Extremaceae</taxon>
        <taxon>Saxophila</taxon>
    </lineage>
</organism>
<comment type="similarity">
    <text evidence="1">Belongs to the peptidase S33 family.</text>
</comment>
<keyword evidence="2" id="KW-0378">Hydrolase</keyword>
<evidence type="ECO:0000256" key="1">
    <source>
        <dbReference type="ARBA" id="ARBA00010088"/>
    </source>
</evidence>
<dbReference type="InterPro" id="IPR051601">
    <property type="entry name" value="Serine_prot/Carboxylest_S33"/>
</dbReference>
<dbReference type="InterPro" id="IPR029058">
    <property type="entry name" value="AB_hydrolase_fold"/>
</dbReference>
<dbReference type="InterPro" id="IPR000073">
    <property type="entry name" value="AB_hydrolase_1"/>
</dbReference>
<dbReference type="RefSeq" id="XP_064664092.1">
    <property type="nucleotide sequence ID" value="XM_064797858.1"/>
</dbReference>
<dbReference type="PANTHER" id="PTHR43248:SF25">
    <property type="entry name" value="AB HYDROLASE-1 DOMAIN-CONTAINING PROTEIN-RELATED"/>
    <property type="match status" value="1"/>
</dbReference>
<gene>
    <name evidence="5" type="ORF">LTR77_000593</name>
</gene>
<dbReference type="SUPFAM" id="SSF53474">
    <property type="entry name" value="alpha/beta-Hydrolases"/>
    <property type="match status" value="1"/>
</dbReference>
<feature type="domain" description="AB hydrolase-1" evidence="3">
    <location>
        <begin position="82"/>
        <end position="309"/>
    </location>
</feature>
<evidence type="ECO:0000259" key="4">
    <source>
        <dbReference type="Pfam" id="PF08386"/>
    </source>
</evidence>
<evidence type="ECO:0000313" key="6">
    <source>
        <dbReference type="Proteomes" id="UP001337655"/>
    </source>
</evidence>
<name>A0AAV9PNF9_9PEZI</name>
<evidence type="ECO:0008006" key="7">
    <source>
        <dbReference type="Google" id="ProtNLM"/>
    </source>
</evidence>
<dbReference type="PANTHER" id="PTHR43248">
    <property type="entry name" value="2-SUCCINYL-6-HYDROXY-2,4-CYCLOHEXADIENE-1-CARBOXYLATE SYNTHASE"/>
    <property type="match status" value="1"/>
</dbReference>
<sequence>MALILMQYIPSTRARRQSADSQQTPAYKDLVWHNCYGDFKCARLEVPMDWHGTSEEASKTVELALVKVDALVPITDKNYGGAVVLNPGGPGGSGVGQVLRGGHHVQKILSAGPDADEHTAKYFDIIGFDPRGVNNTRPLFTCFPDHLAAAAWALEEDANGFMDTSDIAFDNVWASKRAMAEGCSKRWAEEGLAKHMDTAPVARDIVEIFERHGEWREKEAKWLLSLPEAASYSEADREEMAARTKYKPGKEMVQYWGFSYGTILGSHLATMYPDRIHRAVLDGVADSHDYMAAGWTTNLRDTDMLVAKFAEYCHEGGPGHCAMYHEDGPAVIAGNVQKAMTALKHNPISVSGNSTYGPEIVTDNDLKRLLRDIVYNPLRELPTTAQVMHEILQGSAPTLADWKRKSRPAIGESLSYECERDGPYSASCHTTSQSSMIQWEATYGIACTDGSPRTGETKEEFKQYADKLMASSGLIGAAWASIMLPCTSWHARPHWRYDGNFHNTTAHPILFVGNTFDPVTPLHNAFVMAKGFEGAGVLHQDSEGHCTYASPSMCSGRALREYFQTGTLPGKMGGLEDWEGMGKVCGVDRVPFDGYEKGSTPGLPEGETDRELWEAMVGLNQVWP</sequence>
<dbReference type="GO" id="GO:0016787">
    <property type="term" value="F:hydrolase activity"/>
    <property type="evidence" value="ECO:0007669"/>
    <property type="project" value="UniProtKB-KW"/>
</dbReference>
<dbReference type="Proteomes" id="UP001337655">
    <property type="component" value="Unassembled WGS sequence"/>
</dbReference>
<dbReference type="Gene3D" id="3.40.50.1820">
    <property type="entry name" value="alpha/beta hydrolase"/>
    <property type="match status" value="1"/>
</dbReference>
<dbReference type="InterPro" id="IPR013595">
    <property type="entry name" value="Pept_S33_TAP-like_C"/>
</dbReference>
<dbReference type="Pfam" id="PF00561">
    <property type="entry name" value="Abhydrolase_1"/>
    <property type="match status" value="1"/>
</dbReference>
<keyword evidence="6" id="KW-1185">Reference proteome</keyword>
<dbReference type="EMBL" id="JAVRRT010000001">
    <property type="protein sequence ID" value="KAK5175454.1"/>
    <property type="molecule type" value="Genomic_DNA"/>
</dbReference>
<evidence type="ECO:0000259" key="3">
    <source>
        <dbReference type="Pfam" id="PF00561"/>
    </source>
</evidence>